<dbReference type="Pfam" id="PF17827">
    <property type="entry name" value="PrmC_N"/>
    <property type="match status" value="1"/>
</dbReference>
<feature type="binding site" evidence="5">
    <location>
        <begin position="130"/>
        <end position="134"/>
    </location>
    <ligand>
        <name>S-adenosyl-L-methionine</name>
        <dbReference type="ChEBI" id="CHEBI:59789"/>
    </ligand>
</feature>
<comment type="function">
    <text evidence="5">Methylates the class 1 translation termination release factors RF1/PrfA and RF2/PrfB on the glutamine residue of the universally conserved GGQ motif.</text>
</comment>
<dbReference type="Gene3D" id="1.10.8.10">
    <property type="entry name" value="DNA helicase RuvA subunit, C-terminal domain"/>
    <property type="match status" value="1"/>
</dbReference>
<evidence type="ECO:0000256" key="5">
    <source>
        <dbReference type="HAMAP-Rule" id="MF_02126"/>
    </source>
</evidence>
<evidence type="ECO:0000313" key="8">
    <source>
        <dbReference type="EMBL" id="MFC6791052.1"/>
    </source>
</evidence>
<feature type="binding site" evidence="5">
    <location>
        <position position="153"/>
    </location>
    <ligand>
        <name>S-adenosyl-L-methionine</name>
        <dbReference type="ChEBI" id="CHEBI:59789"/>
    </ligand>
</feature>
<accession>A0ABW2BMF3</accession>
<evidence type="ECO:0000256" key="4">
    <source>
        <dbReference type="ARBA" id="ARBA00048391"/>
    </source>
</evidence>
<comment type="catalytic activity">
    <reaction evidence="4 5">
        <text>L-glutaminyl-[peptide chain release factor] + S-adenosyl-L-methionine = N(5)-methyl-L-glutaminyl-[peptide chain release factor] + S-adenosyl-L-homocysteine + H(+)</text>
        <dbReference type="Rhea" id="RHEA:42896"/>
        <dbReference type="Rhea" id="RHEA-COMP:10271"/>
        <dbReference type="Rhea" id="RHEA-COMP:10272"/>
        <dbReference type="ChEBI" id="CHEBI:15378"/>
        <dbReference type="ChEBI" id="CHEBI:30011"/>
        <dbReference type="ChEBI" id="CHEBI:57856"/>
        <dbReference type="ChEBI" id="CHEBI:59789"/>
        <dbReference type="ChEBI" id="CHEBI:61891"/>
        <dbReference type="EC" id="2.1.1.297"/>
    </reaction>
</comment>
<evidence type="ECO:0000256" key="3">
    <source>
        <dbReference type="ARBA" id="ARBA00022691"/>
    </source>
</evidence>
<dbReference type="GO" id="GO:0102559">
    <property type="term" value="F:peptide chain release factor N(5)-glutamine methyltransferase activity"/>
    <property type="evidence" value="ECO:0007669"/>
    <property type="project" value="UniProtKB-EC"/>
</dbReference>
<feature type="domain" description="Release factor glutamine methyltransferase N-terminal" evidence="7">
    <location>
        <begin position="16"/>
        <end position="84"/>
    </location>
</feature>
<proteinExistence type="inferred from homology"/>
<evidence type="ECO:0000256" key="2">
    <source>
        <dbReference type="ARBA" id="ARBA00022679"/>
    </source>
</evidence>
<dbReference type="PROSITE" id="PS00092">
    <property type="entry name" value="N6_MTASE"/>
    <property type="match status" value="1"/>
</dbReference>
<dbReference type="CDD" id="cd02440">
    <property type="entry name" value="AdoMet_MTases"/>
    <property type="match status" value="1"/>
</dbReference>
<dbReference type="InterPro" id="IPR019874">
    <property type="entry name" value="RF_methyltr_PrmC"/>
</dbReference>
<comment type="caution">
    <text evidence="8">The sequence shown here is derived from an EMBL/GenBank/DDBJ whole genome shotgun (WGS) entry which is preliminary data.</text>
</comment>
<dbReference type="NCBIfam" id="TIGR00536">
    <property type="entry name" value="hemK_fam"/>
    <property type="match status" value="1"/>
</dbReference>
<keyword evidence="2 5" id="KW-0808">Transferase</keyword>
<dbReference type="NCBIfam" id="TIGR03534">
    <property type="entry name" value="RF_mod_PrmC"/>
    <property type="match status" value="1"/>
</dbReference>
<evidence type="ECO:0000313" key="9">
    <source>
        <dbReference type="Proteomes" id="UP001596292"/>
    </source>
</evidence>
<organism evidence="8 9">
    <name type="scientific">Methylobacterium komagatae</name>
    <dbReference type="NCBI Taxonomy" id="374425"/>
    <lineage>
        <taxon>Bacteria</taxon>
        <taxon>Pseudomonadati</taxon>
        <taxon>Pseudomonadota</taxon>
        <taxon>Alphaproteobacteria</taxon>
        <taxon>Hyphomicrobiales</taxon>
        <taxon>Methylobacteriaceae</taxon>
        <taxon>Methylobacterium</taxon>
    </lineage>
</organism>
<dbReference type="EMBL" id="JBHSWN010000001">
    <property type="protein sequence ID" value="MFC6791052.1"/>
    <property type="molecule type" value="Genomic_DNA"/>
</dbReference>
<dbReference type="EC" id="2.1.1.297" evidence="5"/>
<dbReference type="PANTHER" id="PTHR18895">
    <property type="entry name" value="HEMK METHYLTRANSFERASE"/>
    <property type="match status" value="1"/>
</dbReference>
<dbReference type="RefSeq" id="WP_378971517.1">
    <property type="nucleotide sequence ID" value="NZ_JBHSWN010000001.1"/>
</dbReference>
<dbReference type="PANTHER" id="PTHR18895:SF74">
    <property type="entry name" value="MTRF1L RELEASE FACTOR GLUTAMINE METHYLTRANSFERASE"/>
    <property type="match status" value="1"/>
</dbReference>
<keyword evidence="9" id="KW-1185">Reference proteome</keyword>
<dbReference type="GO" id="GO:0032259">
    <property type="term" value="P:methylation"/>
    <property type="evidence" value="ECO:0007669"/>
    <property type="project" value="UniProtKB-KW"/>
</dbReference>
<dbReference type="Proteomes" id="UP001596292">
    <property type="component" value="Unassembled WGS sequence"/>
</dbReference>
<dbReference type="Pfam" id="PF05175">
    <property type="entry name" value="MTS"/>
    <property type="match status" value="1"/>
</dbReference>
<dbReference type="HAMAP" id="MF_02126">
    <property type="entry name" value="RF_methyltr_PrmC"/>
    <property type="match status" value="1"/>
</dbReference>
<feature type="binding site" evidence="5">
    <location>
        <begin position="196"/>
        <end position="199"/>
    </location>
    <ligand>
        <name>substrate</name>
    </ligand>
</feature>
<dbReference type="InterPro" id="IPR040758">
    <property type="entry name" value="PrmC_N"/>
</dbReference>
<feature type="domain" description="Methyltransferase small" evidence="6">
    <location>
        <begin position="117"/>
        <end position="201"/>
    </location>
</feature>
<evidence type="ECO:0000256" key="1">
    <source>
        <dbReference type="ARBA" id="ARBA00022603"/>
    </source>
</evidence>
<gene>
    <name evidence="5 8" type="primary">prmC</name>
    <name evidence="8" type="ORF">ACFQE0_16365</name>
</gene>
<dbReference type="Gene3D" id="3.40.50.150">
    <property type="entry name" value="Vaccinia Virus protein VP39"/>
    <property type="match status" value="1"/>
</dbReference>
<sequence>MSGKGGLDASLSRRAALRYATSFLDATGIAGAEGDARFLLLGLLGLSPRDLALDGDRPIGCAAAALSDALTRRASGEPVARILGAWEFWGLPFTLVPDTLVPRPDTETVVETALAALPDRRAPLRILDLGTGSGCILVALLSELPNAIGIGLDRSEAALKTARTNARANGMGARMHVVQGHWCDALRGPFDLVVSNPPYIESGIIAGLDREVAEHDPRAALDGGSDGLDAYRAILNAIGQGGLLRPGASAILEIGYDQARSVEAIGVANGLTFAGLSRDLGGRDRVLTFIH</sequence>
<feature type="binding site" evidence="5">
    <location>
        <position position="182"/>
    </location>
    <ligand>
        <name>S-adenosyl-L-methionine</name>
        <dbReference type="ChEBI" id="CHEBI:59789"/>
    </ligand>
</feature>
<protein>
    <recommendedName>
        <fullName evidence="5">Release factor glutamine methyltransferase</fullName>
        <shortName evidence="5">RF MTase</shortName>
        <ecNumber evidence="5">2.1.1.297</ecNumber>
    </recommendedName>
    <alternativeName>
        <fullName evidence="5">N5-glutamine methyltransferase PrmC</fullName>
    </alternativeName>
    <alternativeName>
        <fullName evidence="5">Protein-(glutamine-N5) MTase PrmC</fullName>
    </alternativeName>
    <alternativeName>
        <fullName evidence="5">Protein-glutamine N-methyltransferase PrmC</fullName>
    </alternativeName>
</protein>
<comment type="similarity">
    <text evidence="5">Belongs to the protein N5-glutamine methyltransferase family. PrmC subfamily.</text>
</comment>
<reference evidence="9" key="1">
    <citation type="journal article" date="2019" name="Int. J. Syst. Evol. Microbiol.">
        <title>The Global Catalogue of Microorganisms (GCM) 10K type strain sequencing project: providing services to taxonomists for standard genome sequencing and annotation.</title>
        <authorList>
            <consortium name="The Broad Institute Genomics Platform"/>
            <consortium name="The Broad Institute Genome Sequencing Center for Infectious Disease"/>
            <person name="Wu L."/>
            <person name="Ma J."/>
        </authorList>
    </citation>
    <scope>NUCLEOTIDE SEQUENCE [LARGE SCALE GENOMIC DNA]</scope>
    <source>
        <strain evidence="9">CCUG 48316</strain>
    </source>
</reference>
<feature type="binding site" evidence="5">
    <location>
        <position position="196"/>
    </location>
    <ligand>
        <name>S-adenosyl-L-methionine</name>
        <dbReference type="ChEBI" id="CHEBI:59789"/>
    </ligand>
</feature>
<dbReference type="InterPro" id="IPR050320">
    <property type="entry name" value="N5-glutamine_MTase"/>
</dbReference>
<dbReference type="SUPFAM" id="SSF53335">
    <property type="entry name" value="S-adenosyl-L-methionine-dependent methyltransferases"/>
    <property type="match status" value="1"/>
</dbReference>
<keyword evidence="3 5" id="KW-0949">S-adenosyl-L-methionine</keyword>
<keyword evidence="1 5" id="KW-0489">Methyltransferase</keyword>
<dbReference type="InterPro" id="IPR007848">
    <property type="entry name" value="Small_mtfrase_dom"/>
</dbReference>
<dbReference type="InterPro" id="IPR002052">
    <property type="entry name" value="DNA_methylase_N6_adenine_CS"/>
</dbReference>
<evidence type="ECO:0000259" key="6">
    <source>
        <dbReference type="Pfam" id="PF05175"/>
    </source>
</evidence>
<name>A0ABW2BMF3_9HYPH</name>
<dbReference type="InterPro" id="IPR029063">
    <property type="entry name" value="SAM-dependent_MTases_sf"/>
</dbReference>
<dbReference type="InterPro" id="IPR004556">
    <property type="entry name" value="HemK-like"/>
</dbReference>
<evidence type="ECO:0000259" key="7">
    <source>
        <dbReference type="Pfam" id="PF17827"/>
    </source>
</evidence>